<proteinExistence type="inferred from homology"/>
<evidence type="ECO:0000256" key="9">
    <source>
        <dbReference type="ARBA" id="ARBA00023136"/>
    </source>
</evidence>
<evidence type="ECO:0000256" key="2">
    <source>
        <dbReference type="ARBA" id="ARBA00005342"/>
    </source>
</evidence>
<evidence type="ECO:0000256" key="7">
    <source>
        <dbReference type="ARBA" id="ARBA00022847"/>
    </source>
</evidence>
<comment type="subcellular location">
    <subcellularLocation>
        <location evidence="1">Cell membrane</location>
        <topology evidence="1">Multi-pass membrane protein</topology>
    </subcellularLocation>
    <subcellularLocation>
        <location evidence="11">Membrane</location>
        <topology evidence="11">Multi-pass membrane protein</topology>
    </subcellularLocation>
</comment>
<evidence type="ECO:0000256" key="5">
    <source>
        <dbReference type="ARBA" id="ARBA00022592"/>
    </source>
</evidence>
<keyword evidence="6 11" id="KW-0812">Transmembrane</keyword>
<evidence type="ECO:0000313" key="12">
    <source>
        <dbReference type="EMBL" id="MCK8491543.1"/>
    </source>
</evidence>
<evidence type="ECO:0000256" key="1">
    <source>
        <dbReference type="ARBA" id="ARBA00004651"/>
    </source>
</evidence>
<comment type="catalytic activity">
    <reaction evidence="10">
        <text>phosphate(in) + H(+)(in) = phosphate(out) + H(+)(out)</text>
        <dbReference type="Rhea" id="RHEA:29939"/>
        <dbReference type="ChEBI" id="CHEBI:15378"/>
        <dbReference type="ChEBI" id="CHEBI:43474"/>
    </reaction>
</comment>
<evidence type="ECO:0000256" key="4">
    <source>
        <dbReference type="ARBA" id="ARBA00022475"/>
    </source>
</evidence>
<dbReference type="RefSeq" id="WP_232560092.1">
    <property type="nucleotide sequence ID" value="NZ_JALPRF010000001.1"/>
</dbReference>
<feature type="transmembrane region" description="Helical" evidence="11">
    <location>
        <begin position="155"/>
        <end position="177"/>
    </location>
</feature>
<keyword evidence="5 11" id="KW-0592">Phosphate transport</keyword>
<keyword evidence="9 11" id="KW-0472">Membrane</keyword>
<feature type="transmembrane region" description="Helical" evidence="11">
    <location>
        <begin position="90"/>
        <end position="110"/>
    </location>
</feature>
<protein>
    <recommendedName>
        <fullName evidence="11">Phosphate transporter</fullName>
    </recommendedName>
</protein>
<evidence type="ECO:0000256" key="11">
    <source>
        <dbReference type="RuleBase" id="RU363058"/>
    </source>
</evidence>
<feature type="transmembrane region" description="Helical" evidence="11">
    <location>
        <begin position="354"/>
        <end position="374"/>
    </location>
</feature>
<dbReference type="PANTHER" id="PTHR11101:SF65">
    <property type="entry name" value="LOW-AFFINITY INORGANIC PHOSPHATE TRANSPORTER PITA-RELATED"/>
    <property type="match status" value="1"/>
</dbReference>
<evidence type="ECO:0000256" key="6">
    <source>
        <dbReference type="ARBA" id="ARBA00022692"/>
    </source>
</evidence>
<feature type="transmembrane region" description="Helical" evidence="11">
    <location>
        <begin position="51"/>
        <end position="78"/>
    </location>
</feature>
<comment type="similarity">
    <text evidence="2">Belongs to the inorganic phosphate transporter (PiT) (TC 2.A.20) family. Pit subfamily.</text>
</comment>
<dbReference type="InterPro" id="IPR001204">
    <property type="entry name" value="Phos_transporter"/>
</dbReference>
<dbReference type="PANTHER" id="PTHR11101">
    <property type="entry name" value="PHOSPHATE TRANSPORTER"/>
    <property type="match status" value="1"/>
</dbReference>
<reference evidence="12 13" key="1">
    <citation type="submission" date="2022-04" db="EMBL/GenBank/DDBJ databases">
        <title>Spirosoma sp. strain RP8 genome sequencing and assembly.</title>
        <authorList>
            <person name="Jung Y."/>
        </authorList>
    </citation>
    <scope>NUCLEOTIDE SEQUENCE [LARGE SCALE GENOMIC DNA]</scope>
    <source>
        <strain evidence="12 13">RP8</strain>
    </source>
</reference>
<evidence type="ECO:0000313" key="13">
    <source>
        <dbReference type="Proteomes" id="UP001202180"/>
    </source>
</evidence>
<dbReference type="Proteomes" id="UP001202180">
    <property type="component" value="Unassembled WGS sequence"/>
</dbReference>
<dbReference type="EMBL" id="JALPRF010000001">
    <property type="protein sequence ID" value="MCK8491543.1"/>
    <property type="molecule type" value="Genomic_DNA"/>
</dbReference>
<keyword evidence="8 11" id="KW-1133">Transmembrane helix</keyword>
<feature type="transmembrane region" description="Helical" evidence="11">
    <location>
        <begin position="222"/>
        <end position="240"/>
    </location>
</feature>
<comment type="caution">
    <text evidence="12">The sequence shown here is derived from an EMBL/GenBank/DDBJ whole genome shotgun (WGS) entry which is preliminary data.</text>
</comment>
<keyword evidence="3 11" id="KW-0813">Transport</keyword>
<organism evidence="12 13">
    <name type="scientific">Spirosoma liriopis</name>
    <dbReference type="NCBI Taxonomy" id="2937440"/>
    <lineage>
        <taxon>Bacteria</taxon>
        <taxon>Pseudomonadati</taxon>
        <taxon>Bacteroidota</taxon>
        <taxon>Cytophagia</taxon>
        <taxon>Cytophagales</taxon>
        <taxon>Cytophagaceae</taxon>
        <taxon>Spirosoma</taxon>
    </lineage>
</organism>
<gene>
    <name evidence="12" type="ORF">M0L20_06730</name>
</gene>
<accession>A0ABT0HIQ0</accession>
<name>A0ABT0HIQ0_9BACT</name>
<keyword evidence="4" id="KW-1003">Cell membrane</keyword>
<keyword evidence="13" id="KW-1185">Reference proteome</keyword>
<feature type="transmembrane region" description="Helical" evidence="11">
    <location>
        <begin position="447"/>
        <end position="469"/>
    </location>
</feature>
<evidence type="ECO:0000256" key="10">
    <source>
        <dbReference type="ARBA" id="ARBA00047348"/>
    </source>
</evidence>
<evidence type="ECO:0000256" key="3">
    <source>
        <dbReference type="ARBA" id="ARBA00022448"/>
    </source>
</evidence>
<evidence type="ECO:0000256" key="8">
    <source>
        <dbReference type="ARBA" id="ARBA00022989"/>
    </source>
</evidence>
<keyword evidence="7" id="KW-0769">Symport</keyword>
<sequence length="473" mass="51064">MFGLETDVFILLFISLFAACAFEFVNGFHDTANAVATVIYTNSLKPTAAVVWSGICNFTGVLLGGIGVAMGIVNLLPVELLVDQNVYHSVAMVLALLLSAIIWNLGTWYFGLPSSSSHTLIGSILGVGLAFSTMPDNKAGSAVNWEKAIETGEALLLSPLLGFSLAIVLMFVIRRSVSEEVKGQLFKEPKKNSLPPTWIRGVLIATCSLVSFFHGSNDGQKGVGLIMLILIGIVPFHFAVQPDLDPRLLQPNIAGIEQTIAALDSNQLAPVNRDRLARTRTELAELKAMINAPMPENKIPKEERLSVRRDLLLINSNMNKIVEDEGANLSTNQLALMRKSLGEESGLRRFTDYAPLWVILMVALSLGLGTMIGWRRIVVTVGEKIGKQHLTYAQGASAELVAASMIGLASALKLPVSTTHVLSSGIAGSMVASKGVKNLQAGTIRNIALAWVLTLPVSVLLSFTLYLFFRWLL</sequence>
<dbReference type="Pfam" id="PF01384">
    <property type="entry name" value="PHO4"/>
    <property type="match status" value="1"/>
</dbReference>
<feature type="transmembrane region" description="Helical" evidence="11">
    <location>
        <begin position="197"/>
        <end position="215"/>
    </location>
</feature>